<sequence>MPLKLTLLVLPPLCICCVILHVAGVPWNITGRIAAVLVAFLVVIGIWDQLMRRRAAHAEQEEEPSPDRNMAAPACGEVAFGLEASAIAGLPVYRYEQKRDGGAVADECAVCLGEMRPKEVVKRLPVCTHLFHEGCIDVWLRSHRTCPVCRTPVDVGEAVPATVVEPDDRTHAN</sequence>
<feature type="transmembrane region" description="Helical" evidence="14">
    <location>
        <begin position="29"/>
        <end position="47"/>
    </location>
</feature>
<dbReference type="InterPro" id="IPR013083">
    <property type="entry name" value="Znf_RING/FYVE/PHD"/>
</dbReference>
<reference evidence="17" key="2">
    <citation type="submission" date="2021-12" db="EMBL/GenBank/DDBJ databases">
        <title>Resequencing data analysis of finger millet.</title>
        <authorList>
            <person name="Hatakeyama M."/>
            <person name="Aluri S."/>
            <person name="Balachadran M.T."/>
            <person name="Sivarajan S.R."/>
            <person name="Poveda L."/>
            <person name="Shimizu-Inatsugi R."/>
            <person name="Schlapbach R."/>
            <person name="Sreeman S.M."/>
            <person name="Shimizu K.K."/>
        </authorList>
    </citation>
    <scope>NUCLEOTIDE SEQUENCE</scope>
</reference>
<dbReference type="Proteomes" id="UP001054889">
    <property type="component" value="Unassembled WGS sequence"/>
</dbReference>
<evidence type="ECO:0000256" key="13">
    <source>
        <dbReference type="PROSITE-ProRule" id="PRU00175"/>
    </source>
</evidence>
<feature type="signal peptide" evidence="15">
    <location>
        <begin position="1"/>
        <end position="16"/>
    </location>
</feature>
<dbReference type="Gene3D" id="3.30.40.10">
    <property type="entry name" value="Zinc/RING finger domain, C3HC4 (zinc finger)"/>
    <property type="match status" value="1"/>
</dbReference>
<keyword evidence="18" id="KW-1185">Reference proteome</keyword>
<evidence type="ECO:0000256" key="12">
    <source>
        <dbReference type="ARBA" id="ARBA00023136"/>
    </source>
</evidence>
<comment type="caution">
    <text evidence="17">The sequence shown here is derived from an EMBL/GenBank/DDBJ whole genome shotgun (WGS) entry which is preliminary data.</text>
</comment>
<dbReference type="PROSITE" id="PS50089">
    <property type="entry name" value="ZF_RING_2"/>
    <property type="match status" value="1"/>
</dbReference>
<dbReference type="InterPro" id="IPR001841">
    <property type="entry name" value="Znf_RING"/>
</dbReference>
<reference evidence="17" key="1">
    <citation type="journal article" date="2018" name="DNA Res.">
        <title>Multiple hybrid de novo genome assembly of finger millet, an orphan allotetraploid crop.</title>
        <authorList>
            <person name="Hatakeyama M."/>
            <person name="Aluri S."/>
            <person name="Balachadran M.T."/>
            <person name="Sivarajan S.R."/>
            <person name="Patrignani A."/>
            <person name="Gruter S."/>
            <person name="Poveda L."/>
            <person name="Shimizu-Inatsugi R."/>
            <person name="Baeten J."/>
            <person name="Francoijs K.J."/>
            <person name="Nataraja K.N."/>
            <person name="Reddy Y.A.N."/>
            <person name="Phadnis S."/>
            <person name="Ravikumar R.L."/>
            <person name="Schlapbach R."/>
            <person name="Sreeman S.M."/>
            <person name="Shimizu K.K."/>
        </authorList>
    </citation>
    <scope>NUCLEOTIDE SEQUENCE</scope>
</reference>
<comment type="catalytic activity">
    <reaction evidence="1">
        <text>S-ubiquitinyl-[E2 ubiquitin-conjugating enzyme]-L-cysteine + [acceptor protein]-L-lysine = [E2 ubiquitin-conjugating enzyme]-L-cysteine + N(6)-ubiquitinyl-[acceptor protein]-L-lysine.</text>
        <dbReference type="EC" id="2.3.2.27"/>
    </reaction>
</comment>
<organism evidence="17 18">
    <name type="scientific">Eleusine coracana subsp. coracana</name>
    <dbReference type="NCBI Taxonomy" id="191504"/>
    <lineage>
        <taxon>Eukaryota</taxon>
        <taxon>Viridiplantae</taxon>
        <taxon>Streptophyta</taxon>
        <taxon>Embryophyta</taxon>
        <taxon>Tracheophyta</taxon>
        <taxon>Spermatophyta</taxon>
        <taxon>Magnoliopsida</taxon>
        <taxon>Liliopsida</taxon>
        <taxon>Poales</taxon>
        <taxon>Poaceae</taxon>
        <taxon>PACMAD clade</taxon>
        <taxon>Chloridoideae</taxon>
        <taxon>Cynodonteae</taxon>
        <taxon>Eleusininae</taxon>
        <taxon>Eleusine</taxon>
    </lineage>
</organism>
<dbReference type="EMBL" id="BQKI01000097">
    <property type="protein sequence ID" value="GJN38553.1"/>
    <property type="molecule type" value="Genomic_DNA"/>
</dbReference>
<keyword evidence="11 14" id="KW-1133">Transmembrane helix</keyword>
<keyword evidence="5" id="KW-0808">Transferase</keyword>
<keyword evidence="7" id="KW-0479">Metal-binding</keyword>
<comment type="pathway">
    <text evidence="3">Protein modification; protein ubiquitination.</text>
</comment>
<dbReference type="SMART" id="SM00184">
    <property type="entry name" value="RING"/>
    <property type="match status" value="1"/>
</dbReference>
<keyword evidence="12 14" id="KW-0472">Membrane</keyword>
<keyword evidence="9" id="KW-0833">Ubl conjugation pathway</keyword>
<keyword evidence="6 14" id="KW-0812">Transmembrane</keyword>
<evidence type="ECO:0000256" key="7">
    <source>
        <dbReference type="ARBA" id="ARBA00022723"/>
    </source>
</evidence>
<feature type="transmembrane region" description="Helical" evidence="14">
    <location>
        <begin position="5"/>
        <end position="23"/>
    </location>
</feature>
<dbReference type="PANTHER" id="PTHR46913">
    <property type="entry name" value="RING-H2 FINGER PROTEIN ATL16"/>
    <property type="match status" value="1"/>
</dbReference>
<keyword evidence="10" id="KW-0862">Zinc</keyword>
<dbReference type="SUPFAM" id="SSF57850">
    <property type="entry name" value="RING/U-box"/>
    <property type="match status" value="1"/>
</dbReference>
<evidence type="ECO:0000256" key="3">
    <source>
        <dbReference type="ARBA" id="ARBA00004906"/>
    </source>
</evidence>
<dbReference type="GO" id="GO:0061630">
    <property type="term" value="F:ubiquitin protein ligase activity"/>
    <property type="evidence" value="ECO:0007669"/>
    <property type="project" value="UniProtKB-EC"/>
</dbReference>
<evidence type="ECO:0000256" key="2">
    <source>
        <dbReference type="ARBA" id="ARBA00004167"/>
    </source>
</evidence>
<evidence type="ECO:0000256" key="14">
    <source>
        <dbReference type="SAM" id="Phobius"/>
    </source>
</evidence>
<protein>
    <recommendedName>
        <fullName evidence="4">RING-type E3 ubiquitin transferase</fullName>
        <ecNumber evidence="4">2.3.2.27</ecNumber>
    </recommendedName>
</protein>
<evidence type="ECO:0000256" key="4">
    <source>
        <dbReference type="ARBA" id="ARBA00012483"/>
    </source>
</evidence>
<gene>
    <name evidence="17" type="primary">gb27608</name>
    <name evidence="17" type="ORF">PR202_gb27608</name>
</gene>
<evidence type="ECO:0000259" key="16">
    <source>
        <dbReference type="PROSITE" id="PS50089"/>
    </source>
</evidence>
<dbReference type="AlphaFoldDB" id="A0AAV5FUM1"/>
<keyword evidence="8 13" id="KW-0863">Zinc-finger</keyword>
<dbReference type="GO" id="GO:0016020">
    <property type="term" value="C:membrane"/>
    <property type="evidence" value="ECO:0007669"/>
    <property type="project" value="UniProtKB-SubCell"/>
</dbReference>
<evidence type="ECO:0000313" key="17">
    <source>
        <dbReference type="EMBL" id="GJN38553.1"/>
    </source>
</evidence>
<feature type="domain" description="RING-type" evidence="16">
    <location>
        <begin position="108"/>
        <end position="150"/>
    </location>
</feature>
<dbReference type="Pfam" id="PF13639">
    <property type="entry name" value="zf-RING_2"/>
    <property type="match status" value="1"/>
</dbReference>
<evidence type="ECO:0000256" key="10">
    <source>
        <dbReference type="ARBA" id="ARBA00022833"/>
    </source>
</evidence>
<evidence type="ECO:0000313" key="18">
    <source>
        <dbReference type="Proteomes" id="UP001054889"/>
    </source>
</evidence>
<evidence type="ECO:0000256" key="5">
    <source>
        <dbReference type="ARBA" id="ARBA00022679"/>
    </source>
</evidence>
<evidence type="ECO:0000256" key="9">
    <source>
        <dbReference type="ARBA" id="ARBA00022786"/>
    </source>
</evidence>
<evidence type="ECO:0000256" key="8">
    <source>
        <dbReference type="ARBA" id="ARBA00022771"/>
    </source>
</evidence>
<dbReference type="GO" id="GO:0008270">
    <property type="term" value="F:zinc ion binding"/>
    <property type="evidence" value="ECO:0007669"/>
    <property type="project" value="UniProtKB-KW"/>
</dbReference>
<dbReference type="GO" id="GO:0016567">
    <property type="term" value="P:protein ubiquitination"/>
    <property type="evidence" value="ECO:0007669"/>
    <property type="project" value="InterPro"/>
</dbReference>
<dbReference type="PANTHER" id="PTHR46913:SF1">
    <property type="entry name" value="RING-H2 FINGER PROTEIN ATL16"/>
    <property type="match status" value="1"/>
</dbReference>
<accession>A0AAV5FUM1</accession>
<dbReference type="InterPro" id="IPR044600">
    <property type="entry name" value="ATL1/ATL16-like"/>
</dbReference>
<evidence type="ECO:0000256" key="1">
    <source>
        <dbReference type="ARBA" id="ARBA00000900"/>
    </source>
</evidence>
<evidence type="ECO:0000256" key="15">
    <source>
        <dbReference type="SAM" id="SignalP"/>
    </source>
</evidence>
<keyword evidence="15" id="KW-0732">Signal</keyword>
<evidence type="ECO:0000256" key="6">
    <source>
        <dbReference type="ARBA" id="ARBA00022692"/>
    </source>
</evidence>
<proteinExistence type="predicted"/>
<feature type="chain" id="PRO_5043349396" description="RING-type E3 ubiquitin transferase" evidence="15">
    <location>
        <begin position="17"/>
        <end position="173"/>
    </location>
</feature>
<comment type="subcellular location">
    <subcellularLocation>
        <location evidence="2">Membrane</location>
        <topology evidence="2">Single-pass membrane protein</topology>
    </subcellularLocation>
</comment>
<dbReference type="EC" id="2.3.2.27" evidence="4"/>
<name>A0AAV5FUM1_ELECO</name>
<evidence type="ECO:0000256" key="11">
    <source>
        <dbReference type="ARBA" id="ARBA00022989"/>
    </source>
</evidence>